<feature type="transmembrane region" description="Helical" evidence="1">
    <location>
        <begin position="36"/>
        <end position="58"/>
    </location>
</feature>
<protein>
    <submittedName>
        <fullName evidence="2">Uncharacterized protein</fullName>
    </submittedName>
</protein>
<sequence length="64" mass="7243">MEAHPLKETERVYFPVNCFCCGRRLPGRCLALAREVLTMALIGIGIILGLFGLCFLFIDLEERL</sequence>
<gene>
    <name evidence="2" type="ORF">DET61_1098</name>
</gene>
<proteinExistence type="predicted"/>
<keyword evidence="1" id="KW-1133">Transmembrane helix</keyword>
<reference evidence="2 3" key="1">
    <citation type="submission" date="2018-07" db="EMBL/GenBank/DDBJ databases">
        <title>Freshwater and sediment microbial communities from various areas in North America, analyzing microbe dynamics in response to fracking.</title>
        <authorList>
            <person name="Lamendella R."/>
        </authorList>
    </citation>
    <scope>NUCLEOTIDE SEQUENCE [LARGE SCALE GENOMIC DNA]</scope>
    <source>
        <strain evidence="2 3">105B</strain>
    </source>
</reference>
<dbReference type="AlphaFoldDB" id="A0A368XJ94"/>
<evidence type="ECO:0000256" key="1">
    <source>
        <dbReference type="SAM" id="Phobius"/>
    </source>
</evidence>
<organism evidence="2 3">
    <name type="scientific">Marinobacter nauticus</name>
    <name type="common">Marinobacter hydrocarbonoclasticus</name>
    <name type="synonym">Marinobacter aquaeolei</name>
    <dbReference type="NCBI Taxonomy" id="2743"/>
    <lineage>
        <taxon>Bacteria</taxon>
        <taxon>Pseudomonadati</taxon>
        <taxon>Pseudomonadota</taxon>
        <taxon>Gammaproteobacteria</taxon>
        <taxon>Pseudomonadales</taxon>
        <taxon>Marinobacteraceae</taxon>
        <taxon>Marinobacter</taxon>
    </lineage>
</organism>
<comment type="caution">
    <text evidence="2">The sequence shown here is derived from an EMBL/GenBank/DDBJ whole genome shotgun (WGS) entry which is preliminary data.</text>
</comment>
<name>A0A368XJ94_MARNT</name>
<accession>A0A368XJ94</accession>
<dbReference type="EMBL" id="QPJI01000009">
    <property type="protein sequence ID" value="RCW67098.1"/>
    <property type="molecule type" value="Genomic_DNA"/>
</dbReference>
<evidence type="ECO:0000313" key="2">
    <source>
        <dbReference type="EMBL" id="RCW67098.1"/>
    </source>
</evidence>
<dbReference type="Proteomes" id="UP000253647">
    <property type="component" value="Unassembled WGS sequence"/>
</dbReference>
<keyword evidence="1" id="KW-0812">Transmembrane</keyword>
<evidence type="ECO:0000313" key="3">
    <source>
        <dbReference type="Proteomes" id="UP000253647"/>
    </source>
</evidence>
<keyword evidence="1" id="KW-0472">Membrane</keyword>